<feature type="binding site" evidence="7">
    <location>
        <position position="181"/>
    </location>
    <ligand>
        <name>4-imidazolone-5-propanoate</name>
        <dbReference type="ChEBI" id="CHEBI:77893"/>
    </ligand>
</feature>
<dbReference type="InterPro" id="IPR005920">
    <property type="entry name" value="HutI"/>
</dbReference>
<dbReference type="SUPFAM" id="SSF51556">
    <property type="entry name" value="Metallo-dependent hydrolases"/>
    <property type="match status" value="1"/>
</dbReference>
<keyword evidence="6 7" id="KW-0408">Iron</keyword>
<feature type="binding site" evidence="7">
    <location>
        <position position="85"/>
    </location>
    <ligand>
        <name>4-imidazolone-5-propanoate</name>
        <dbReference type="ChEBI" id="CHEBI:77893"/>
    </ligand>
</feature>
<proteinExistence type="inferred from homology"/>
<keyword evidence="2 7" id="KW-0479">Metal-binding</keyword>
<dbReference type="InterPro" id="IPR006680">
    <property type="entry name" value="Amidohydro-rel"/>
</dbReference>
<feature type="binding site" evidence="7">
    <location>
        <position position="320"/>
    </location>
    <ligand>
        <name>N-formimidoyl-L-glutamate</name>
        <dbReference type="ChEBI" id="CHEBI:58928"/>
    </ligand>
</feature>
<organism evidence="9 11">
    <name type="scientific">Jeotgalicoccus coquinae</name>
    <dbReference type="NCBI Taxonomy" id="709509"/>
    <lineage>
        <taxon>Bacteria</taxon>
        <taxon>Bacillati</taxon>
        <taxon>Bacillota</taxon>
        <taxon>Bacilli</taxon>
        <taxon>Bacillales</taxon>
        <taxon>Staphylococcaceae</taxon>
        <taxon>Jeotgalicoccus</taxon>
    </lineage>
</organism>
<feature type="binding site" evidence="7">
    <location>
        <position position="244"/>
    </location>
    <ligand>
        <name>4-imidazolone-5-propanoate</name>
        <dbReference type="ChEBI" id="CHEBI:77893"/>
    </ligand>
</feature>
<sequence length="410" mass="45065">MNDVMITNIKSLILPKKSEGPLKGKEMDELNIVDDAIVVIKDGKVVYAGAKTDEYEAKETIDAGGKIVSPALVEPHTHIVHGGSREHEMSLKRQGVDYLTILEQGGGILNTVEQTRKASFDELLNKASVNMTRMIQHGVLTVESKSGYGLDRENELKQLKVSKALEEKFPVLMRHTFLGPHAIPKGREAEEFLQEMTDMLDEVKEYADFADIFTETGVFSVDQSRKYMEAAREKGFRVKIHADEIDPLGGLELAIEQDAISADHLVAASEEGKTQLADSNTVAVLLPGTTFYLGKNEYADARGMIDQGGAVSLATDYNPGSCVTDNLQMIMAIAALKLKMTPNEIWNAVTVNAAHAIDADRGTLDAGDRANIVVWDAPNHEYIPYHYGVNHAYKVIADGRLIFERPGLNL</sequence>
<dbReference type="PANTHER" id="PTHR42752">
    <property type="entry name" value="IMIDAZOLONEPROPIONASE"/>
    <property type="match status" value="1"/>
</dbReference>
<dbReference type="GO" id="GO:0050480">
    <property type="term" value="F:imidazolonepropionase activity"/>
    <property type="evidence" value="ECO:0007669"/>
    <property type="project" value="UniProtKB-UniRule"/>
</dbReference>
<protein>
    <recommendedName>
        <fullName evidence="1 7">Imidazolonepropionase</fullName>
        <ecNumber evidence="1 7">3.5.2.7</ecNumber>
    </recommendedName>
    <alternativeName>
        <fullName evidence="7">Imidazolone-5-propionate hydrolase</fullName>
    </alternativeName>
</protein>
<comment type="subcellular location">
    <subcellularLocation>
        <location evidence="7">Cytoplasm</location>
    </subcellularLocation>
</comment>
<reference evidence="10 12" key="2">
    <citation type="submission" date="2020-08" db="EMBL/GenBank/DDBJ databases">
        <title>Genomic Encyclopedia of Type Strains, Phase IV (KMG-IV): sequencing the most valuable type-strain genomes for metagenomic binning, comparative biology and taxonomic classification.</title>
        <authorList>
            <person name="Goeker M."/>
        </authorList>
    </citation>
    <scope>NUCLEOTIDE SEQUENCE [LARGE SCALE GENOMIC DNA]</scope>
    <source>
        <strain evidence="10 12">DSM 22419</strain>
    </source>
</reference>
<dbReference type="Proteomes" id="UP000545588">
    <property type="component" value="Unassembled WGS sequence"/>
</dbReference>
<dbReference type="GO" id="GO:0019557">
    <property type="term" value="P:L-histidine catabolic process to glutamate and formate"/>
    <property type="evidence" value="ECO:0007669"/>
    <property type="project" value="UniProtKB-UniPathway"/>
</dbReference>
<evidence type="ECO:0000313" key="10">
    <source>
        <dbReference type="EMBL" id="MBB6423671.1"/>
    </source>
</evidence>
<evidence type="ECO:0000313" key="11">
    <source>
        <dbReference type="Proteomes" id="UP000534001"/>
    </source>
</evidence>
<evidence type="ECO:0000256" key="1">
    <source>
        <dbReference type="ARBA" id="ARBA00012864"/>
    </source>
</evidence>
<keyword evidence="12" id="KW-1185">Reference proteome</keyword>
<keyword evidence="3 7" id="KW-0378">Hydrolase</keyword>
<feature type="binding site" evidence="7">
    <location>
        <position position="321"/>
    </location>
    <ligand>
        <name>4-imidazolone-5-propanoate</name>
        <dbReference type="ChEBI" id="CHEBI:77893"/>
    </ligand>
</feature>
<evidence type="ECO:0000256" key="4">
    <source>
        <dbReference type="ARBA" id="ARBA00022808"/>
    </source>
</evidence>
<dbReference type="GO" id="GO:0005506">
    <property type="term" value="F:iron ion binding"/>
    <property type="evidence" value="ECO:0007669"/>
    <property type="project" value="UniProtKB-UniRule"/>
</dbReference>
<dbReference type="NCBIfam" id="TIGR01224">
    <property type="entry name" value="hutI"/>
    <property type="match status" value="1"/>
</dbReference>
<feature type="binding site" evidence="7">
    <location>
        <position position="148"/>
    </location>
    <ligand>
        <name>N-formimidoyl-L-glutamate</name>
        <dbReference type="ChEBI" id="CHEBI:58928"/>
    </ligand>
</feature>
<dbReference type="Gene3D" id="3.20.20.140">
    <property type="entry name" value="Metal-dependent hydrolases"/>
    <property type="match status" value="1"/>
</dbReference>
<dbReference type="InterPro" id="IPR011059">
    <property type="entry name" value="Metal-dep_hydrolase_composite"/>
</dbReference>
<feature type="binding site" evidence="7">
    <location>
        <position position="78"/>
    </location>
    <ligand>
        <name>Fe(3+)</name>
        <dbReference type="ChEBI" id="CHEBI:29034"/>
    </ligand>
</feature>
<dbReference type="EMBL" id="JACHFF010000002">
    <property type="protein sequence ID" value="MBB6423671.1"/>
    <property type="molecule type" value="Genomic_DNA"/>
</dbReference>
<evidence type="ECO:0000259" key="8">
    <source>
        <dbReference type="Pfam" id="PF01979"/>
    </source>
</evidence>
<dbReference type="Pfam" id="PF01979">
    <property type="entry name" value="Amidohydro_1"/>
    <property type="match status" value="1"/>
</dbReference>
<feature type="domain" description="Amidohydrolase-related" evidence="8">
    <location>
        <begin position="67"/>
        <end position="391"/>
    </location>
</feature>
<dbReference type="RefSeq" id="WP_184283509.1">
    <property type="nucleotide sequence ID" value="NZ_BMCO01000002.1"/>
</dbReference>
<dbReference type="UniPathway" id="UPA00379">
    <property type="reaction ID" value="UER00551"/>
</dbReference>
<feature type="binding site" evidence="7">
    <location>
        <position position="241"/>
    </location>
    <ligand>
        <name>Zn(2+)</name>
        <dbReference type="ChEBI" id="CHEBI:29105"/>
    </ligand>
</feature>
<accession>A0A6V7R1D8</accession>
<feature type="binding site" evidence="7">
    <location>
        <position position="78"/>
    </location>
    <ligand>
        <name>Zn(2+)</name>
        <dbReference type="ChEBI" id="CHEBI:29105"/>
    </ligand>
</feature>
<keyword evidence="7" id="KW-0963">Cytoplasm</keyword>
<dbReference type="GO" id="GO:0005737">
    <property type="term" value="C:cytoplasm"/>
    <property type="evidence" value="ECO:0007669"/>
    <property type="project" value="UniProtKB-SubCell"/>
</dbReference>
<evidence type="ECO:0000313" key="9">
    <source>
        <dbReference type="EMBL" id="CAD2071139.1"/>
    </source>
</evidence>
<feature type="binding site" evidence="7">
    <location>
        <position position="316"/>
    </location>
    <ligand>
        <name>Fe(3+)</name>
        <dbReference type="ChEBI" id="CHEBI:29034"/>
    </ligand>
</feature>
<dbReference type="PANTHER" id="PTHR42752:SF1">
    <property type="entry name" value="IMIDAZOLONEPROPIONASE-RELATED"/>
    <property type="match status" value="1"/>
</dbReference>
<feature type="binding site" evidence="7">
    <location>
        <position position="148"/>
    </location>
    <ligand>
        <name>4-imidazolone-5-propanoate</name>
        <dbReference type="ChEBI" id="CHEBI:77893"/>
    </ligand>
</feature>
<evidence type="ECO:0000256" key="3">
    <source>
        <dbReference type="ARBA" id="ARBA00022801"/>
    </source>
</evidence>
<dbReference type="InterPro" id="IPR032466">
    <property type="entry name" value="Metal_Hydrolase"/>
</dbReference>
<comment type="cofactor">
    <cofactor evidence="7">
        <name>Zn(2+)</name>
        <dbReference type="ChEBI" id="CHEBI:29105"/>
    </cofactor>
    <cofactor evidence="7">
        <name>Fe(3+)</name>
        <dbReference type="ChEBI" id="CHEBI:29034"/>
    </cofactor>
    <text evidence="7">Binds 1 zinc or iron ion per subunit.</text>
</comment>
<dbReference type="AlphaFoldDB" id="A0A6V7R1D8"/>
<gene>
    <name evidence="9" type="primary">hutI_1</name>
    <name evidence="7" type="synonym">hutI</name>
    <name evidence="10" type="ORF">HNR41_001643</name>
    <name evidence="9" type="ORF">JEOCOQ751_00137</name>
</gene>
<comment type="similarity">
    <text evidence="7">Belongs to the metallo-dependent hydrolases superfamily. HutI family.</text>
</comment>
<dbReference type="Proteomes" id="UP000534001">
    <property type="component" value="Unassembled WGS sequence"/>
</dbReference>
<dbReference type="EMBL" id="CAJEWA010000004">
    <property type="protein sequence ID" value="CAD2071139.1"/>
    <property type="molecule type" value="Genomic_DNA"/>
</dbReference>
<feature type="binding site" evidence="7">
    <location>
        <position position="316"/>
    </location>
    <ligand>
        <name>Zn(2+)</name>
        <dbReference type="ChEBI" id="CHEBI:29105"/>
    </ligand>
</feature>
<comment type="caution">
    <text evidence="9">The sequence shown here is derived from an EMBL/GenBank/DDBJ whole genome shotgun (WGS) entry which is preliminary data.</text>
</comment>
<evidence type="ECO:0000313" key="12">
    <source>
        <dbReference type="Proteomes" id="UP000545588"/>
    </source>
</evidence>
<evidence type="ECO:0000256" key="6">
    <source>
        <dbReference type="ARBA" id="ARBA00023004"/>
    </source>
</evidence>
<comment type="pathway">
    <text evidence="7">Amino-acid degradation; L-histidine degradation into L-glutamate; N-formimidoyl-L-glutamate from L-histidine: step 3/3.</text>
</comment>
<keyword evidence="4 7" id="KW-0369">Histidine metabolism</keyword>
<keyword evidence="5 7" id="KW-0862">Zinc</keyword>
<reference evidence="9 11" key="1">
    <citation type="submission" date="2020-07" db="EMBL/GenBank/DDBJ databases">
        <authorList>
            <person name="Criscuolo A."/>
        </authorList>
    </citation>
    <scope>NUCLEOTIDE SEQUENCE [LARGE SCALE GENOMIC DNA]</scope>
    <source>
        <strain evidence="9">CIP111751</strain>
    </source>
</reference>
<dbReference type="EC" id="3.5.2.7" evidence="1 7"/>
<comment type="function">
    <text evidence="7">Catalyzes the hydrolytic cleavage of the carbon-nitrogen bond in imidazolone-5-propanoate to yield N-formimidoyl-L-glutamate. It is the third step in the universal histidine degradation pathway.</text>
</comment>
<dbReference type="SUPFAM" id="SSF51338">
    <property type="entry name" value="Composite domain of metallo-dependent hydrolases"/>
    <property type="match status" value="1"/>
</dbReference>
<feature type="binding site" evidence="7">
    <location>
        <position position="76"/>
    </location>
    <ligand>
        <name>Fe(3+)</name>
        <dbReference type="ChEBI" id="CHEBI:29034"/>
    </ligand>
</feature>
<dbReference type="GO" id="GO:0008270">
    <property type="term" value="F:zinc ion binding"/>
    <property type="evidence" value="ECO:0007669"/>
    <property type="project" value="UniProtKB-UniRule"/>
</dbReference>
<feature type="binding site" evidence="7">
    <location>
        <position position="241"/>
    </location>
    <ligand>
        <name>Fe(3+)</name>
        <dbReference type="ChEBI" id="CHEBI:29034"/>
    </ligand>
</feature>
<feature type="binding site" evidence="7">
    <location>
        <position position="76"/>
    </location>
    <ligand>
        <name>Zn(2+)</name>
        <dbReference type="ChEBI" id="CHEBI:29105"/>
    </ligand>
</feature>
<comment type="catalytic activity">
    <reaction evidence="7">
        <text>4-imidazolone-5-propanoate + H2O = N-formimidoyl-L-glutamate</text>
        <dbReference type="Rhea" id="RHEA:23660"/>
        <dbReference type="ChEBI" id="CHEBI:15377"/>
        <dbReference type="ChEBI" id="CHEBI:58928"/>
        <dbReference type="ChEBI" id="CHEBI:77893"/>
        <dbReference type="EC" id="3.5.2.7"/>
    </reaction>
</comment>
<evidence type="ECO:0000256" key="5">
    <source>
        <dbReference type="ARBA" id="ARBA00022833"/>
    </source>
</evidence>
<name>A0A6V7R1D8_9STAP</name>
<dbReference type="FunFam" id="3.20.20.140:FF:000007">
    <property type="entry name" value="Imidazolonepropionase"/>
    <property type="match status" value="1"/>
</dbReference>
<dbReference type="HAMAP" id="MF_00372">
    <property type="entry name" value="HutI"/>
    <property type="match status" value="1"/>
</dbReference>
<dbReference type="GO" id="GO:0019556">
    <property type="term" value="P:L-histidine catabolic process to glutamate and formamide"/>
    <property type="evidence" value="ECO:0007669"/>
    <property type="project" value="UniProtKB-UniRule"/>
</dbReference>
<evidence type="ECO:0000256" key="2">
    <source>
        <dbReference type="ARBA" id="ARBA00022723"/>
    </source>
</evidence>
<evidence type="ECO:0000256" key="7">
    <source>
        <dbReference type="HAMAP-Rule" id="MF_00372"/>
    </source>
</evidence>
<dbReference type="Gene3D" id="2.30.40.10">
    <property type="entry name" value="Urease, subunit C, domain 1"/>
    <property type="match status" value="1"/>
</dbReference>
<feature type="binding site" evidence="7">
    <location>
        <position position="318"/>
    </location>
    <ligand>
        <name>N-formimidoyl-L-glutamate</name>
        <dbReference type="ChEBI" id="CHEBI:58928"/>
    </ligand>
</feature>